<keyword evidence="2" id="KW-1185">Reference proteome</keyword>
<evidence type="ECO:0000313" key="2">
    <source>
        <dbReference type="Proteomes" id="UP000265520"/>
    </source>
</evidence>
<organism evidence="1 2">
    <name type="scientific">Trifolium medium</name>
    <dbReference type="NCBI Taxonomy" id="97028"/>
    <lineage>
        <taxon>Eukaryota</taxon>
        <taxon>Viridiplantae</taxon>
        <taxon>Streptophyta</taxon>
        <taxon>Embryophyta</taxon>
        <taxon>Tracheophyta</taxon>
        <taxon>Spermatophyta</taxon>
        <taxon>Magnoliopsida</taxon>
        <taxon>eudicotyledons</taxon>
        <taxon>Gunneridae</taxon>
        <taxon>Pentapetalae</taxon>
        <taxon>rosids</taxon>
        <taxon>fabids</taxon>
        <taxon>Fabales</taxon>
        <taxon>Fabaceae</taxon>
        <taxon>Papilionoideae</taxon>
        <taxon>50 kb inversion clade</taxon>
        <taxon>NPAAA clade</taxon>
        <taxon>Hologalegina</taxon>
        <taxon>IRL clade</taxon>
        <taxon>Trifolieae</taxon>
        <taxon>Trifolium</taxon>
    </lineage>
</organism>
<sequence length="44" mass="4786">MQHDELDAVFCLLHLLCERADMPEACHACALLTSTLSLSFPPAA</sequence>
<protein>
    <submittedName>
        <fullName evidence="1">Uncharacterized protein</fullName>
    </submittedName>
</protein>
<name>A0A392TAN0_9FABA</name>
<dbReference type="Proteomes" id="UP000265520">
    <property type="component" value="Unassembled WGS sequence"/>
</dbReference>
<comment type="caution">
    <text evidence="1">The sequence shown here is derived from an EMBL/GenBank/DDBJ whole genome shotgun (WGS) entry which is preliminary data.</text>
</comment>
<evidence type="ECO:0000313" key="1">
    <source>
        <dbReference type="EMBL" id="MCI57260.1"/>
    </source>
</evidence>
<feature type="non-terminal residue" evidence="1">
    <location>
        <position position="44"/>
    </location>
</feature>
<reference evidence="1 2" key="1">
    <citation type="journal article" date="2018" name="Front. Plant Sci.">
        <title>Red Clover (Trifolium pratense) and Zigzag Clover (T. medium) - A Picture of Genomic Similarities and Differences.</title>
        <authorList>
            <person name="Dluhosova J."/>
            <person name="Istvanek J."/>
            <person name="Nedelnik J."/>
            <person name="Repkova J."/>
        </authorList>
    </citation>
    <scope>NUCLEOTIDE SEQUENCE [LARGE SCALE GENOMIC DNA]</scope>
    <source>
        <strain evidence="2">cv. 10/8</strain>
        <tissue evidence="1">Leaf</tissue>
    </source>
</reference>
<accession>A0A392TAN0</accession>
<dbReference type="AlphaFoldDB" id="A0A392TAN0"/>
<proteinExistence type="predicted"/>
<dbReference type="EMBL" id="LXQA010525886">
    <property type="protein sequence ID" value="MCI57260.1"/>
    <property type="molecule type" value="Genomic_DNA"/>
</dbReference>